<accession>A0ABD4HSB2</accession>
<dbReference type="EMBL" id="JABXJK010000093">
    <property type="protein sequence ID" value="MBA0974397.1"/>
    <property type="molecule type" value="Genomic_DNA"/>
</dbReference>
<dbReference type="InterPro" id="IPR018913">
    <property type="entry name" value="BppU_N"/>
</dbReference>
<evidence type="ECO:0000313" key="2">
    <source>
        <dbReference type="EMBL" id="MBA0974397.1"/>
    </source>
</evidence>
<evidence type="ECO:0000259" key="1">
    <source>
        <dbReference type="Pfam" id="PF10651"/>
    </source>
</evidence>
<proteinExistence type="predicted"/>
<sequence length="474" mass="54731">MTFKKIGRIKVNTKVKGRHGQDTGFVFYSYDKGSVVLEFLFRDQDYQIVDLTNTTFKILLTINQDGQEKKFTAIDSQPIIEYPESGIVTYPLPDQLLNYEGEVKGYVYLDFEDGSHSDELAFTFTVIRSKIESEIEEASEVYIKDFEQIKKEIFDLAESEKEAIETLRPELEASVGQVTEQVQSLSQKVEVNQSETNRLLQLIDENELFTKKELIEAFTKGYFEVSRSLDFKGKVVGSMAENPNIASQVNFLSENRFEMPTPYTRYPEVNAYPSAVNAIGYEALRGTRTYNSSSSGSDNNPNYPYLRIQWNVVEEIKRWLGEDYYEALGINILEQQVQLIEKGIVSITPSTYGYGYHGTVADSWSNGQGGMGCLWYDNHLEQWREYQRNPEKRFQTMSASVVKNGSEQFLDSQGRVNILMMGEKGAYVSLYYGKSTLQFTYRIYLTDILYYKRDPTIDRMQTQIQQLWNEVFKH</sequence>
<organism evidence="2 3">
    <name type="scientific">Enterococcus gallinarum</name>
    <dbReference type="NCBI Taxonomy" id="1353"/>
    <lineage>
        <taxon>Bacteria</taxon>
        <taxon>Bacillati</taxon>
        <taxon>Bacillota</taxon>
        <taxon>Bacilli</taxon>
        <taxon>Lactobacillales</taxon>
        <taxon>Enterococcaceae</taxon>
        <taxon>Enterococcus</taxon>
    </lineage>
</organism>
<name>A0ABD4HSB2_ENTGA</name>
<protein>
    <submittedName>
        <fullName evidence="2">BppU family phage baseplate upper protein</fullName>
    </submittedName>
</protein>
<gene>
    <name evidence="2" type="ORF">HWH42_17665</name>
</gene>
<feature type="domain" description="BppU N-terminal" evidence="1">
    <location>
        <begin position="12"/>
        <end position="153"/>
    </location>
</feature>
<comment type="caution">
    <text evidence="2">The sequence shown here is derived from an EMBL/GenBank/DDBJ whole genome shotgun (WGS) entry which is preliminary data.</text>
</comment>
<dbReference type="Gene3D" id="2.60.40.3350">
    <property type="match status" value="1"/>
</dbReference>
<dbReference type="Pfam" id="PF10651">
    <property type="entry name" value="BppU_N"/>
    <property type="match status" value="1"/>
</dbReference>
<reference evidence="2 3" key="1">
    <citation type="submission" date="2020-06" db="EMBL/GenBank/DDBJ databases">
        <title>Crossreactivity between MHC class I-restricted antigens from cancer cells and an enterococcal bacteriophage.</title>
        <authorList>
            <person name="Fluckiger A."/>
            <person name="Daillere R."/>
            <person name="Sassi M."/>
            <person name="Cattoir V."/>
            <person name="Kroemer G."/>
            <person name="Zitvogel L."/>
        </authorList>
    </citation>
    <scope>NUCLEOTIDE SEQUENCE [LARGE SCALE GENOMIC DNA]</scope>
    <source>
        <strain evidence="2 3">EG4</strain>
    </source>
</reference>
<evidence type="ECO:0000313" key="3">
    <source>
        <dbReference type="Proteomes" id="UP000571857"/>
    </source>
</evidence>
<dbReference type="AlphaFoldDB" id="A0ABD4HSB2"/>
<dbReference type="RefSeq" id="WP_181049110.1">
    <property type="nucleotide sequence ID" value="NZ_JABXJK010000093.1"/>
</dbReference>
<dbReference type="Proteomes" id="UP000571857">
    <property type="component" value="Unassembled WGS sequence"/>
</dbReference>